<dbReference type="SUPFAM" id="SSF52799">
    <property type="entry name" value="(Phosphotyrosine protein) phosphatases II"/>
    <property type="match status" value="1"/>
</dbReference>
<protein>
    <submittedName>
        <fullName evidence="1">Protein-tyrosine-phosphatase</fullName>
    </submittedName>
</protein>
<accession>A0A8J3J6Q0</accession>
<dbReference type="InterPro" id="IPR026893">
    <property type="entry name" value="Tyr/Ser_Pase_IphP-type"/>
</dbReference>
<dbReference type="InterPro" id="IPR029021">
    <property type="entry name" value="Prot-tyrosine_phosphatase-like"/>
</dbReference>
<dbReference type="InterPro" id="IPR016130">
    <property type="entry name" value="Tyr_Pase_AS"/>
</dbReference>
<proteinExistence type="predicted"/>
<dbReference type="GO" id="GO:0004721">
    <property type="term" value="F:phosphoprotein phosphatase activity"/>
    <property type="evidence" value="ECO:0007669"/>
    <property type="project" value="InterPro"/>
</dbReference>
<dbReference type="RefSeq" id="WP_239076745.1">
    <property type="nucleotide sequence ID" value="NZ_BAAAZM010000013.1"/>
</dbReference>
<gene>
    <name evidence="1" type="ORF">Aru02nite_35200</name>
</gene>
<sequence>MPDRDCAFDGCFNARDLGGLATTDGRSTRFGAVVRADHPNMLTAAGWTAVYDHGIRTVVDLRNDDEIRADAVPRPAGVTTVHVPLDGVEDTALWARIAADGLDGSPLYYPLFLARRPDRCAAAVTAVARAAPGGVLVHCGIGRDRTGLVAMLLLRLAGVRPDEIAADYLRSTERLAALWPARGLDDQTDEIAGLLARAGTTAREALLAALPDPGYLRTAGVAEADLAALRTRLLG</sequence>
<organism evidence="1 2">
    <name type="scientific">Actinocatenispora rupis</name>
    <dbReference type="NCBI Taxonomy" id="519421"/>
    <lineage>
        <taxon>Bacteria</taxon>
        <taxon>Bacillati</taxon>
        <taxon>Actinomycetota</taxon>
        <taxon>Actinomycetes</taxon>
        <taxon>Micromonosporales</taxon>
        <taxon>Micromonosporaceae</taxon>
        <taxon>Actinocatenispora</taxon>
    </lineage>
</organism>
<keyword evidence="2" id="KW-1185">Reference proteome</keyword>
<reference evidence="1" key="1">
    <citation type="submission" date="2021-01" db="EMBL/GenBank/DDBJ databases">
        <title>Whole genome shotgun sequence of Actinocatenispora rupis NBRC 107355.</title>
        <authorList>
            <person name="Komaki H."/>
            <person name="Tamura T."/>
        </authorList>
    </citation>
    <scope>NUCLEOTIDE SEQUENCE</scope>
    <source>
        <strain evidence="1">NBRC 107355</strain>
    </source>
</reference>
<evidence type="ECO:0000313" key="1">
    <source>
        <dbReference type="EMBL" id="GID12631.1"/>
    </source>
</evidence>
<dbReference type="EMBL" id="BOMB01000019">
    <property type="protein sequence ID" value="GID12631.1"/>
    <property type="molecule type" value="Genomic_DNA"/>
</dbReference>
<name>A0A8J3J6Q0_9ACTN</name>
<dbReference type="Proteomes" id="UP000612808">
    <property type="component" value="Unassembled WGS sequence"/>
</dbReference>
<comment type="caution">
    <text evidence="1">The sequence shown here is derived from an EMBL/GenBank/DDBJ whole genome shotgun (WGS) entry which is preliminary data.</text>
</comment>
<dbReference type="Pfam" id="PF13350">
    <property type="entry name" value="Y_phosphatase3"/>
    <property type="match status" value="1"/>
</dbReference>
<evidence type="ECO:0000313" key="2">
    <source>
        <dbReference type="Proteomes" id="UP000612808"/>
    </source>
</evidence>
<dbReference type="Gene3D" id="3.90.190.10">
    <property type="entry name" value="Protein tyrosine phosphatase superfamily"/>
    <property type="match status" value="1"/>
</dbReference>
<dbReference type="PROSITE" id="PS00383">
    <property type="entry name" value="TYR_PHOSPHATASE_1"/>
    <property type="match status" value="1"/>
</dbReference>
<dbReference type="AlphaFoldDB" id="A0A8J3J6Q0"/>